<sequence length="398" mass="44006">KSIDPEGPLAVGQKIKVKFGRGSVRHAAVAVESWSNETSKQESDDDEDDIPLKQLARQKNSGSPEKTSEATQYTEYISKRNQNILTFQERNLKEKTAAKTIHGTRVGQDNELVTKPEVGTSKPGACKCKDVAGPQSEKLKKPDTFVKRRRESSLSSLSDVTNEDQQPQNISDDKDVYNYDFTGIWENDALDYLPDTSQIAEDVKTTKDWVEGLHKKADLLFSLVTAIEARLAAIEAGICLVPLSVNDPRSQPPNYNIPNVQLPIRSASPQSTVHSPHTQSRPIIASTSTSTSTSVSQPVQSFQPESRALDDTLQSTPVKPTRRLQPLSSISPIVSNLPKETACNLKKYQQKASSRKKYTRKCLEEIFSADELASCNLSGNAGKDKLDEYKAGLVKREY</sequence>
<feature type="region of interest" description="Disordered" evidence="1">
    <location>
        <begin position="31"/>
        <end position="75"/>
    </location>
</feature>
<feature type="compositionally biased region" description="Basic and acidic residues" evidence="1">
    <location>
        <begin position="137"/>
        <end position="146"/>
    </location>
</feature>
<evidence type="ECO:0000313" key="2">
    <source>
        <dbReference type="EMBL" id="CAH3154214.1"/>
    </source>
</evidence>
<keyword evidence="3" id="KW-1185">Reference proteome</keyword>
<feature type="non-terminal residue" evidence="2">
    <location>
        <position position="1"/>
    </location>
</feature>
<gene>
    <name evidence="2" type="ORF">PLOB_00049903</name>
</gene>
<comment type="caution">
    <text evidence="2">The sequence shown here is derived from an EMBL/GenBank/DDBJ whole genome shotgun (WGS) entry which is preliminary data.</text>
</comment>
<dbReference type="Proteomes" id="UP001159405">
    <property type="component" value="Unassembled WGS sequence"/>
</dbReference>
<reference evidence="2 3" key="1">
    <citation type="submission" date="2022-05" db="EMBL/GenBank/DDBJ databases">
        <authorList>
            <consortium name="Genoscope - CEA"/>
            <person name="William W."/>
        </authorList>
    </citation>
    <scope>NUCLEOTIDE SEQUENCE [LARGE SCALE GENOMIC DNA]</scope>
</reference>
<accession>A0ABN8Q0N9</accession>
<protein>
    <submittedName>
        <fullName evidence="2">Uncharacterized protein</fullName>
    </submittedName>
</protein>
<evidence type="ECO:0000313" key="3">
    <source>
        <dbReference type="Proteomes" id="UP001159405"/>
    </source>
</evidence>
<proteinExistence type="predicted"/>
<feature type="compositionally biased region" description="Low complexity" evidence="1">
    <location>
        <begin position="286"/>
        <end position="301"/>
    </location>
</feature>
<organism evidence="2 3">
    <name type="scientific">Porites lobata</name>
    <dbReference type="NCBI Taxonomy" id="104759"/>
    <lineage>
        <taxon>Eukaryota</taxon>
        <taxon>Metazoa</taxon>
        <taxon>Cnidaria</taxon>
        <taxon>Anthozoa</taxon>
        <taxon>Hexacorallia</taxon>
        <taxon>Scleractinia</taxon>
        <taxon>Fungiina</taxon>
        <taxon>Poritidae</taxon>
        <taxon>Porites</taxon>
    </lineage>
</organism>
<feature type="region of interest" description="Disordered" evidence="1">
    <location>
        <begin position="286"/>
        <end position="314"/>
    </location>
</feature>
<feature type="compositionally biased region" description="Polar residues" evidence="1">
    <location>
        <begin position="57"/>
        <end position="75"/>
    </location>
</feature>
<feature type="compositionally biased region" description="Polar residues" evidence="1">
    <location>
        <begin position="159"/>
        <end position="170"/>
    </location>
</feature>
<feature type="region of interest" description="Disordered" evidence="1">
    <location>
        <begin position="131"/>
        <end position="173"/>
    </location>
</feature>
<dbReference type="EMBL" id="CALNXK010000098">
    <property type="protein sequence ID" value="CAH3154214.1"/>
    <property type="molecule type" value="Genomic_DNA"/>
</dbReference>
<name>A0ABN8Q0N9_9CNID</name>
<evidence type="ECO:0000256" key="1">
    <source>
        <dbReference type="SAM" id="MobiDB-lite"/>
    </source>
</evidence>